<dbReference type="AlphaFoldDB" id="A0A642KSL5"/>
<evidence type="ECO:0000313" key="1">
    <source>
        <dbReference type="EMBL" id="KAA5173724.1"/>
    </source>
</evidence>
<evidence type="ECO:0000313" key="2">
    <source>
        <dbReference type="Proteomes" id="UP000436803"/>
    </source>
</evidence>
<gene>
    <name evidence="1" type="ORF">F2Z29_10995</name>
</gene>
<name>A0A642KSL5_BACFG</name>
<organism evidence="1 2">
    <name type="scientific">Bacteroides fragilis</name>
    <dbReference type="NCBI Taxonomy" id="817"/>
    <lineage>
        <taxon>Bacteria</taxon>
        <taxon>Pseudomonadati</taxon>
        <taxon>Bacteroidota</taxon>
        <taxon>Bacteroidia</taxon>
        <taxon>Bacteroidales</taxon>
        <taxon>Bacteroidaceae</taxon>
        <taxon>Bacteroides</taxon>
    </lineage>
</organism>
<sequence>MKTIVSDDLKVRLNYASINGSVIATDILEQLKLNKDVSEVIRGTSNYFQTKRVKNSAEGYIKMKVIFTACTKDLNNENFPDRQNPKAPWFVENRSNIDPSTFVGYFKELREYTDEELEYFANAICVSSKVEIKMYDKMNDFIDAYIGDNYIPFAQYGENSTLHNSCMRHANLVYRLGDFYSNFAGASILVARDSENNVLGRAIVWKKATGTFNGEVKEMSVLDRVYYSHSFVMKMIIQYAQANGINLRKTINDYSHRTQFTVMNPVEGLNMQVGDKQEYILDICVPASKWHKKGTPYLDTFCYVNITEDGKVQLGNQATENCVATCQQTGGTASQSRYICPSCGKVHNSGEDLCDTCRQRLTVNTIFGKMLMDKVKTYNDVKYPASFFEKGRPSAHLELNLQITKLYS</sequence>
<dbReference type="Proteomes" id="UP000436803">
    <property type="component" value="Unassembled WGS sequence"/>
</dbReference>
<proteinExistence type="predicted"/>
<protein>
    <submittedName>
        <fullName evidence="1">Uncharacterized protein</fullName>
    </submittedName>
</protein>
<comment type="caution">
    <text evidence="1">The sequence shown here is derived from an EMBL/GenBank/DDBJ whole genome shotgun (WGS) entry which is preliminary data.</text>
</comment>
<dbReference type="EMBL" id="VWAW01000008">
    <property type="protein sequence ID" value="KAA5173724.1"/>
    <property type="molecule type" value="Genomic_DNA"/>
</dbReference>
<reference evidence="1 2" key="1">
    <citation type="journal article" date="2019" name="Nat. Med.">
        <title>A library of human gut bacterial isolates paired with longitudinal multiomics data enables mechanistic microbiome research.</title>
        <authorList>
            <person name="Poyet M."/>
            <person name="Groussin M."/>
            <person name="Gibbons S.M."/>
            <person name="Avila-Pacheco J."/>
            <person name="Jiang X."/>
            <person name="Kearney S.M."/>
            <person name="Perrotta A.R."/>
            <person name="Berdy B."/>
            <person name="Zhao S."/>
            <person name="Lieberman T.D."/>
            <person name="Swanson P.K."/>
            <person name="Smith M."/>
            <person name="Roesemann S."/>
            <person name="Alexander J.E."/>
            <person name="Rich S.A."/>
            <person name="Livny J."/>
            <person name="Vlamakis H."/>
            <person name="Clish C."/>
            <person name="Bullock K."/>
            <person name="Deik A."/>
            <person name="Scott J."/>
            <person name="Pierce K.A."/>
            <person name="Xavier R.J."/>
            <person name="Alm E.J."/>
        </authorList>
    </citation>
    <scope>NUCLEOTIDE SEQUENCE [LARGE SCALE GENOMIC DNA]</scope>
    <source>
        <strain evidence="1 2">BIOML-A7</strain>
    </source>
</reference>
<accession>A0A642KSL5</accession>